<proteinExistence type="inferred from homology"/>
<dbReference type="GO" id="GO:0004425">
    <property type="term" value="F:indole-3-glycerol-phosphate synthase activity"/>
    <property type="evidence" value="ECO:0007669"/>
    <property type="project" value="UniProtKB-EC"/>
</dbReference>
<organism evidence="10 11">
    <name type="scientific">Mammaliicoccus fleurettii</name>
    <dbReference type="NCBI Taxonomy" id="150056"/>
    <lineage>
        <taxon>Bacteria</taxon>
        <taxon>Bacillati</taxon>
        <taxon>Bacillota</taxon>
        <taxon>Bacilli</taxon>
        <taxon>Bacillales</taxon>
        <taxon>Staphylococcaceae</taxon>
        <taxon>Mammaliicoccus</taxon>
    </lineage>
</organism>
<dbReference type="SUPFAM" id="SSF51366">
    <property type="entry name" value="Ribulose-phoshate binding barrel"/>
    <property type="match status" value="1"/>
</dbReference>
<dbReference type="Gene3D" id="3.20.20.70">
    <property type="entry name" value="Aldolase class I"/>
    <property type="match status" value="1"/>
</dbReference>
<dbReference type="EC" id="4.1.1.48" evidence="8"/>
<evidence type="ECO:0000313" key="11">
    <source>
        <dbReference type="Proteomes" id="UP000681586"/>
    </source>
</evidence>
<dbReference type="InterPro" id="IPR013798">
    <property type="entry name" value="Indole-3-glycerol_P_synth_dom"/>
</dbReference>
<evidence type="ECO:0000259" key="9">
    <source>
        <dbReference type="Pfam" id="PF00218"/>
    </source>
</evidence>
<keyword evidence="11" id="KW-1185">Reference proteome</keyword>
<keyword evidence="3 8" id="KW-0028">Amino-acid biosynthesis</keyword>
<comment type="catalytic activity">
    <reaction evidence="1 8">
        <text>1-(2-carboxyphenylamino)-1-deoxy-D-ribulose 5-phosphate + H(+) = (1S,2R)-1-C-(indol-3-yl)glycerol 3-phosphate + CO2 + H2O</text>
        <dbReference type="Rhea" id="RHEA:23476"/>
        <dbReference type="ChEBI" id="CHEBI:15377"/>
        <dbReference type="ChEBI" id="CHEBI:15378"/>
        <dbReference type="ChEBI" id="CHEBI:16526"/>
        <dbReference type="ChEBI" id="CHEBI:58613"/>
        <dbReference type="ChEBI" id="CHEBI:58866"/>
        <dbReference type="EC" id="4.1.1.48"/>
    </reaction>
</comment>
<keyword evidence="4 8" id="KW-0210">Decarboxylase</keyword>
<dbReference type="EMBL" id="JAGXBM010000021">
    <property type="protein sequence ID" value="MBS3697989.1"/>
    <property type="molecule type" value="Genomic_DNA"/>
</dbReference>
<dbReference type="NCBIfam" id="NF001371">
    <property type="entry name" value="PRK00278.1-3"/>
    <property type="match status" value="1"/>
</dbReference>
<evidence type="ECO:0000256" key="2">
    <source>
        <dbReference type="ARBA" id="ARBA00004696"/>
    </source>
</evidence>
<dbReference type="InterPro" id="IPR011060">
    <property type="entry name" value="RibuloseP-bd_barrel"/>
</dbReference>
<dbReference type="Proteomes" id="UP000681586">
    <property type="component" value="Unassembled WGS sequence"/>
</dbReference>
<dbReference type="Pfam" id="PF00218">
    <property type="entry name" value="IGPS"/>
    <property type="match status" value="1"/>
</dbReference>
<keyword evidence="6 8" id="KW-0057">Aromatic amino acid biosynthesis</keyword>
<dbReference type="InterPro" id="IPR045186">
    <property type="entry name" value="Indole-3-glycerol_P_synth"/>
</dbReference>
<dbReference type="RefSeq" id="WP_203154167.1">
    <property type="nucleotide sequence ID" value="NZ_JAEPSA010000028.1"/>
</dbReference>
<evidence type="ECO:0000256" key="3">
    <source>
        <dbReference type="ARBA" id="ARBA00022605"/>
    </source>
</evidence>
<evidence type="ECO:0000256" key="8">
    <source>
        <dbReference type="HAMAP-Rule" id="MF_00134"/>
    </source>
</evidence>
<reference evidence="10 11" key="1">
    <citation type="submission" date="2021-05" db="EMBL/GenBank/DDBJ databases">
        <title>Staphylococcus fleurettii isolated from lake water in First Nation community in Manitoba, Canada.</title>
        <authorList>
            <person name="Bashar S."/>
            <person name="Murdock A."/>
            <person name="Patidar R."/>
            <person name="Golding G."/>
            <person name="Farenhorst A."/>
            <person name="Kumar A."/>
        </authorList>
    </citation>
    <scope>NUCLEOTIDE SEQUENCE [LARGE SCALE GENOMIC DNA]</scope>
    <source>
        <strain evidence="10 11">SF002</strain>
    </source>
</reference>
<evidence type="ECO:0000256" key="6">
    <source>
        <dbReference type="ARBA" id="ARBA00023141"/>
    </source>
</evidence>
<comment type="caution">
    <text evidence="10">The sequence shown here is derived from an EMBL/GenBank/DDBJ whole genome shotgun (WGS) entry which is preliminary data.</text>
</comment>
<dbReference type="PANTHER" id="PTHR22854">
    <property type="entry name" value="TRYPTOPHAN BIOSYNTHESIS PROTEIN"/>
    <property type="match status" value="1"/>
</dbReference>
<name>A0ABS5MQQ9_9STAP</name>
<dbReference type="HAMAP" id="MF_00134_B">
    <property type="entry name" value="IGPS_B"/>
    <property type="match status" value="1"/>
</dbReference>
<sequence>MTILDEIVEYKKGLLDDNYYEQKLETLEKIDVQHKTSFISRINNDDRLNIIAELKAKSPTVSDIPKRDMATQIKLYEQYGASAISILTDEKYFDGSYERLQSLTTKTTLPILCKDFIIDKIQIDLAKHAGASIVLLIVNILSKAELKNLYDYATSKGLEVLVEVHDKAELEIAHEINAELIGVNNRDLKRFVTDVKHTNEILTTIKPNVKYISESGIRTIEDVESIIDSGIDGALIGESLMKHPNLDEFLPSLRLQKQGDQHVY</sequence>
<keyword evidence="5 8" id="KW-0822">Tryptophan biosynthesis</keyword>
<dbReference type="CDD" id="cd00331">
    <property type="entry name" value="IGPS"/>
    <property type="match status" value="1"/>
</dbReference>
<keyword evidence="7 8" id="KW-0456">Lyase</keyword>
<accession>A0ABS5MQQ9</accession>
<comment type="similarity">
    <text evidence="8">Belongs to the TrpC family.</text>
</comment>
<feature type="domain" description="Indole-3-glycerol phosphate synthase" evidence="9">
    <location>
        <begin position="4"/>
        <end position="250"/>
    </location>
</feature>
<evidence type="ECO:0000313" key="10">
    <source>
        <dbReference type="EMBL" id="MBS3697989.1"/>
    </source>
</evidence>
<evidence type="ECO:0000256" key="4">
    <source>
        <dbReference type="ARBA" id="ARBA00022793"/>
    </source>
</evidence>
<evidence type="ECO:0000256" key="7">
    <source>
        <dbReference type="ARBA" id="ARBA00023239"/>
    </source>
</evidence>
<gene>
    <name evidence="8 10" type="primary">trpC</name>
    <name evidence="10" type="ORF">JJQ58_10975</name>
</gene>
<dbReference type="InterPro" id="IPR013785">
    <property type="entry name" value="Aldolase_TIM"/>
</dbReference>
<evidence type="ECO:0000256" key="1">
    <source>
        <dbReference type="ARBA" id="ARBA00001633"/>
    </source>
</evidence>
<dbReference type="PANTHER" id="PTHR22854:SF2">
    <property type="entry name" value="INDOLE-3-GLYCEROL-PHOSPHATE SYNTHASE"/>
    <property type="match status" value="1"/>
</dbReference>
<evidence type="ECO:0000256" key="5">
    <source>
        <dbReference type="ARBA" id="ARBA00022822"/>
    </source>
</evidence>
<protein>
    <recommendedName>
        <fullName evidence="8">Indole-3-glycerol phosphate synthase</fullName>
        <shortName evidence="8">IGPS</shortName>
        <ecNumber evidence="8">4.1.1.48</ecNumber>
    </recommendedName>
</protein>
<comment type="pathway">
    <text evidence="2 8">Amino-acid biosynthesis; L-tryptophan biosynthesis; L-tryptophan from chorismate: step 4/5.</text>
</comment>